<accession>A0A5D4NH12</accession>
<organism evidence="1 2">
    <name type="scientific">Rossellomorea vietnamensis</name>
    <dbReference type="NCBI Taxonomy" id="218284"/>
    <lineage>
        <taxon>Bacteria</taxon>
        <taxon>Bacillati</taxon>
        <taxon>Bacillota</taxon>
        <taxon>Bacilli</taxon>
        <taxon>Bacillales</taxon>
        <taxon>Bacillaceae</taxon>
        <taxon>Rossellomorea</taxon>
    </lineage>
</organism>
<dbReference type="AlphaFoldDB" id="A0A5D4NH12"/>
<dbReference type="RefSeq" id="WP_148942226.1">
    <property type="nucleotide sequence ID" value="NZ_VTEI01000022.1"/>
</dbReference>
<dbReference type="Proteomes" id="UP000322267">
    <property type="component" value="Unassembled WGS sequence"/>
</dbReference>
<protein>
    <submittedName>
        <fullName evidence="1">Uncharacterized protein</fullName>
    </submittedName>
</protein>
<dbReference type="Pfam" id="PF20131">
    <property type="entry name" value="MC3"/>
    <property type="match status" value="1"/>
</dbReference>
<evidence type="ECO:0000313" key="2">
    <source>
        <dbReference type="Proteomes" id="UP000322267"/>
    </source>
</evidence>
<reference evidence="1 2" key="1">
    <citation type="submission" date="2019-08" db="EMBL/GenBank/DDBJ databases">
        <title>Bacillus genomes from the desert of Cuatro Cienegas, Coahuila.</title>
        <authorList>
            <person name="Olmedo-Alvarez G."/>
        </authorList>
    </citation>
    <scope>NUCLEOTIDE SEQUENCE [LARGE SCALE GENOMIC DNA]</scope>
    <source>
        <strain evidence="1 2">CH34_1T</strain>
    </source>
</reference>
<dbReference type="InterPro" id="IPR045390">
    <property type="entry name" value="ABC-3C_MC3"/>
</dbReference>
<evidence type="ECO:0000313" key="1">
    <source>
        <dbReference type="EMBL" id="TYS13250.1"/>
    </source>
</evidence>
<name>A0A5D4NH12_9BACI</name>
<dbReference type="EMBL" id="VTEI01000022">
    <property type="protein sequence ID" value="TYS13250.1"/>
    <property type="molecule type" value="Genomic_DNA"/>
</dbReference>
<sequence length="167" mass="19201">MGKLVEEVRLWNTPTIGAYLLWRFSRGYIRGHSTGDSPNGLLHFIAMPILLNRRLIEPITRKRSGLQSYVRSFIDNKNSDILFSIHDRVDQKKEYTLSAIDIGISQGLLYWDTESGGIHPRDIEVKVGRGKALKKKFKQDGDKAEILGEWFAQHDLYTVIKYLKVVL</sequence>
<comment type="caution">
    <text evidence="1">The sequence shown here is derived from an EMBL/GenBank/DDBJ whole genome shotgun (WGS) entry which is preliminary data.</text>
</comment>
<dbReference type="OrthoDB" id="6957938at2"/>
<gene>
    <name evidence="1" type="ORF">FZC78_22020</name>
</gene>
<proteinExistence type="predicted"/>